<proteinExistence type="predicted"/>
<dbReference type="InterPro" id="IPR000182">
    <property type="entry name" value="GNAT_dom"/>
</dbReference>
<dbReference type="GO" id="GO:0016747">
    <property type="term" value="F:acyltransferase activity, transferring groups other than amino-acyl groups"/>
    <property type="evidence" value="ECO:0007669"/>
    <property type="project" value="InterPro"/>
</dbReference>
<evidence type="ECO:0000256" key="1">
    <source>
        <dbReference type="ARBA" id="ARBA00022679"/>
    </source>
</evidence>
<accession>A0A553GWV5</accession>
<keyword evidence="1 4" id="KW-0808">Transferase</keyword>
<keyword evidence="5" id="KW-1185">Reference proteome</keyword>
<evidence type="ECO:0000313" key="4">
    <source>
        <dbReference type="EMBL" id="TRX73989.1"/>
    </source>
</evidence>
<dbReference type="RefSeq" id="WP_143489116.1">
    <property type="nucleotide sequence ID" value="NZ_VJOY01000010.1"/>
</dbReference>
<dbReference type="SUPFAM" id="SSF55729">
    <property type="entry name" value="Acyl-CoA N-acyltransferases (Nat)"/>
    <property type="match status" value="1"/>
</dbReference>
<evidence type="ECO:0000259" key="3">
    <source>
        <dbReference type="PROSITE" id="PS51186"/>
    </source>
</evidence>
<dbReference type="EMBL" id="VJOY01000010">
    <property type="protein sequence ID" value="TRX73989.1"/>
    <property type="molecule type" value="Genomic_DNA"/>
</dbReference>
<gene>
    <name evidence="4" type="ORF">FM069_14680</name>
</gene>
<dbReference type="Pfam" id="PF13508">
    <property type="entry name" value="Acetyltransf_7"/>
    <property type="match status" value="1"/>
</dbReference>
<keyword evidence="2" id="KW-0012">Acyltransferase</keyword>
<protein>
    <submittedName>
        <fullName evidence="4">GNAT family N-acetyltransferase</fullName>
    </submittedName>
</protein>
<dbReference type="AlphaFoldDB" id="A0A553GWV5"/>
<dbReference type="PANTHER" id="PTHR43800:SF1">
    <property type="entry name" value="PEPTIDYL-LYSINE N-ACETYLTRANSFERASE YJAB"/>
    <property type="match status" value="1"/>
</dbReference>
<evidence type="ECO:0000313" key="5">
    <source>
        <dbReference type="Proteomes" id="UP000315235"/>
    </source>
</evidence>
<comment type="caution">
    <text evidence="4">The sequence shown here is derived from an EMBL/GenBank/DDBJ whole genome shotgun (WGS) entry which is preliminary data.</text>
</comment>
<organism evidence="4 5">
    <name type="scientific">Pseudomonas mangiferae</name>
    <dbReference type="NCBI Taxonomy" id="2593654"/>
    <lineage>
        <taxon>Bacteria</taxon>
        <taxon>Pseudomonadati</taxon>
        <taxon>Pseudomonadota</taxon>
        <taxon>Gammaproteobacteria</taxon>
        <taxon>Pseudomonadales</taxon>
        <taxon>Pseudomonadaceae</taxon>
        <taxon>Pseudomonas</taxon>
    </lineage>
</organism>
<evidence type="ECO:0000256" key="2">
    <source>
        <dbReference type="ARBA" id="ARBA00023315"/>
    </source>
</evidence>
<sequence>MPDVRLDTPMATDLPVLLDVWEAAVRATHGFLDEADIHALRVAIRERYLPALELSCIRDEAGRVVGFLGRSGCRVEMLFVAPSHHGRGLGRHLLEQAIAEQGVNELDVNEQNPQALGFYRRMGFEVTGRSPVDGEGRPFPLLHLRRMG</sequence>
<dbReference type="InterPro" id="IPR016181">
    <property type="entry name" value="Acyl_CoA_acyltransferase"/>
</dbReference>
<feature type="domain" description="N-acetyltransferase" evidence="3">
    <location>
        <begin position="2"/>
        <end position="148"/>
    </location>
</feature>
<dbReference type="Gene3D" id="3.40.630.30">
    <property type="match status" value="1"/>
</dbReference>
<dbReference type="PANTHER" id="PTHR43800">
    <property type="entry name" value="PEPTIDYL-LYSINE N-ACETYLTRANSFERASE YJAB"/>
    <property type="match status" value="1"/>
</dbReference>
<dbReference type="CDD" id="cd04301">
    <property type="entry name" value="NAT_SF"/>
    <property type="match status" value="1"/>
</dbReference>
<dbReference type="OrthoDB" id="9789605at2"/>
<reference evidence="4 5" key="1">
    <citation type="submission" date="2019-07" db="EMBL/GenBank/DDBJ databases">
        <title>Pseudomonas mangiferae sp. nov., isolated from bark of mango tree in Thailand.</title>
        <authorList>
            <person name="Srisuk N."/>
            <person name="Anurat P."/>
        </authorList>
    </citation>
    <scope>NUCLEOTIDE SEQUENCE [LARGE SCALE GENOMIC DNA]</scope>
    <source>
        <strain evidence="4 5">DMKU_BBB3-04</strain>
    </source>
</reference>
<name>A0A553GWV5_9PSED</name>
<dbReference type="PROSITE" id="PS51186">
    <property type="entry name" value="GNAT"/>
    <property type="match status" value="1"/>
</dbReference>
<dbReference type="Proteomes" id="UP000315235">
    <property type="component" value="Unassembled WGS sequence"/>
</dbReference>